<dbReference type="Proteomes" id="UP000287651">
    <property type="component" value="Unassembled WGS sequence"/>
</dbReference>
<proteinExistence type="predicted"/>
<evidence type="ECO:0000313" key="2">
    <source>
        <dbReference type="Proteomes" id="UP000287651"/>
    </source>
</evidence>
<dbReference type="EMBL" id="AMZH03007996">
    <property type="protein sequence ID" value="RRT59940.1"/>
    <property type="molecule type" value="Genomic_DNA"/>
</dbReference>
<reference evidence="1 2" key="1">
    <citation type="journal article" date="2014" name="Agronomy (Basel)">
        <title>A Draft Genome Sequence for Ensete ventricosum, the Drought-Tolerant Tree Against Hunger.</title>
        <authorList>
            <person name="Harrison J."/>
            <person name="Moore K.A."/>
            <person name="Paszkiewicz K."/>
            <person name="Jones T."/>
            <person name="Grant M."/>
            <person name="Ambacheew D."/>
            <person name="Muzemil S."/>
            <person name="Studholme D.J."/>
        </authorList>
    </citation>
    <scope>NUCLEOTIDE SEQUENCE [LARGE SCALE GENOMIC DNA]</scope>
</reference>
<comment type="caution">
    <text evidence="1">The sequence shown here is derived from an EMBL/GenBank/DDBJ whole genome shotgun (WGS) entry which is preliminary data.</text>
</comment>
<dbReference type="AlphaFoldDB" id="A0A426Z7H4"/>
<evidence type="ECO:0008006" key="3">
    <source>
        <dbReference type="Google" id="ProtNLM"/>
    </source>
</evidence>
<organism evidence="1 2">
    <name type="scientific">Ensete ventricosum</name>
    <name type="common">Abyssinian banana</name>
    <name type="synonym">Musa ensete</name>
    <dbReference type="NCBI Taxonomy" id="4639"/>
    <lineage>
        <taxon>Eukaryota</taxon>
        <taxon>Viridiplantae</taxon>
        <taxon>Streptophyta</taxon>
        <taxon>Embryophyta</taxon>
        <taxon>Tracheophyta</taxon>
        <taxon>Spermatophyta</taxon>
        <taxon>Magnoliopsida</taxon>
        <taxon>Liliopsida</taxon>
        <taxon>Zingiberales</taxon>
        <taxon>Musaceae</taxon>
        <taxon>Ensete</taxon>
    </lineage>
</organism>
<sequence length="206" mass="23965">MISTQCLEKLAEISGTSAEPSRLLPTKLHDPRMLVLHGEPPAHIRPYCCPHFQRTEAKKIVQETREIRIIRPQPSLTVTHYLQKLFLFVRRDKFFLKCHIQLNQLWVLMQCSLILGYFHDFTEKRTMMLKVFPDDDLRSMAYDRKKEQEKGIHMTPIAMMPSISILTLPERDNVFVLGADTSRVGINITLIQDGTWHERGVSPKEL</sequence>
<protein>
    <recommendedName>
        <fullName evidence="3">Reverse transcriptase/retrotransposon-derived protein RNase H-like domain-containing protein</fullName>
    </recommendedName>
</protein>
<evidence type="ECO:0000313" key="1">
    <source>
        <dbReference type="EMBL" id="RRT59940.1"/>
    </source>
</evidence>
<accession>A0A426Z7H4</accession>
<gene>
    <name evidence="1" type="ORF">B296_00011820</name>
</gene>
<name>A0A426Z7H4_ENSVE</name>